<dbReference type="AlphaFoldDB" id="A0A0J9ELL3"/>
<organism evidence="2">
    <name type="scientific">Ajellomyces dermatitidis (strain ATCC 18188 / CBS 674.68)</name>
    <name type="common">Blastomyces dermatitidis</name>
    <dbReference type="NCBI Taxonomy" id="653446"/>
    <lineage>
        <taxon>Eukaryota</taxon>
        <taxon>Fungi</taxon>
        <taxon>Dikarya</taxon>
        <taxon>Ascomycota</taxon>
        <taxon>Pezizomycotina</taxon>
        <taxon>Eurotiomycetes</taxon>
        <taxon>Eurotiomycetidae</taxon>
        <taxon>Onygenales</taxon>
        <taxon>Ajellomycetaceae</taxon>
        <taxon>Blastomyces</taxon>
    </lineage>
</organism>
<accession>A0A0J9ELL3</accession>
<dbReference type="EMBL" id="GG749414">
    <property type="protein sequence ID" value="KMW67001.1"/>
    <property type="molecule type" value="Genomic_DNA"/>
</dbReference>
<reference evidence="2" key="1">
    <citation type="submission" date="2010-03" db="EMBL/GenBank/DDBJ databases">
        <title>Annotation of Blastomyces dermatitidis strain ATCC 18188.</title>
        <authorList>
            <consortium name="The Broad Institute Genome Sequencing Platform"/>
            <consortium name="Broad Institute Genome Sequencing Center for Infectious Disease."/>
            <person name="Cuomo C."/>
            <person name="Klein B."/>
            <person name="Sullivan T."/>
            <person name="Heitman J."/>
            <person name="Young S."/>
            <person name="Zeng Q."/>
            <person name="Gargeya S."/>
            <person name="Alvarado L."/>
            <person name="Berlin A.M."/>
            <person name="Chapman S.B."/>
            <person name="Chen Z."/>
            <person name="Freedman E."/>
            <person name="Gellesch M."/>
            <person name="Goldberg J."/>
            <person name="Griggs A."/>
            <person name="Gujja S."/>
            <person name="Heilman E."/>
            <person name="Heiman D."/>
            <person name="Howarth C."/>
            <person name="Mehta T."/>
            <person name="Neiman D."/>
            <person name="Pearson M."/>
            <person name="Roberts A."/>
            <person name="Saif S."/>
            <person name="Shea T."/>
            <person name="Shenoy N."/>
            <person name="Sisk P."/>
            <person name="Stolte C."/>
            <person name="Sykes S."/>
            <person name="White J."/>
            <person name="Yandava C."/>
            <person name="Haas B."/>
            <person name="Nusbaum C."/>
            <person name="Birren B."/>
        </authorList>
    </citation>
    <scope>NUCLEOTIDE SEQUENCE</scope>
    <source>
        <strain evidence="2">ATCC 18188</strain>
    </source>
</reference>
<evidence type="ECO:0000256" key="1">
    <source>
        <dbReference type="SAM" id="MobiDB-lite"/>
    </source>
</evidence>
<evidence type="ECO:0000313" key="2">
    <source>
        <dbReference type="EMBL" id="KMW67001.1"/>
    </source>
</evidence>
<protein>
    <submittedName>
        <fullName evidence="2">Uncharacterized protein</fullName>
    </submittedName>
</protein>
<feature type="region of interest" description="Disordered" evidence="1">
    <location>
        <begin position="1"/>
        <end position="31"/>
    </location>
</feature>
<sequence length="125" mass="14023">MYETRPNGTKCEIHGPAGQSRREKQTKAPLQSTLIGSGSEKCQWILLLHRRPTGLPLSPLDCPCPLYRLGSQQSPSVSYVRIPIHSPTEREHANQFTRDRGHSSIIVLYVLLGERSCRMTALLES</sequence>
<name>A0A0J9ELL3_AJEDA</name>
<proteinExistence type="predicted"/>
<gene>
    <name evidence="2" type="ORF">BDDG_11844</name>
</gene>
<dbReference type="Proteomes" id="UP000007802">
    <property type="component" value="Unassembled WGS sequence"/>
</dbReference>